<dbReference type="RefSeq" id="WP_146110714.1">
    <property type="nucleotide sequence ID" value="NZ_CAWLTM010000076.1"/>
</dbReference>
<dbReference type="PATRIC" id="fig|1393736.3.peg.2739"/>
<organism evidence="2 3">
    <name type="scientific">Photorhabdus aegyptia</name>
    <dbReference type="NCBI Taxonomy" id="2805098"/>
    <lineage>
        <taxon>Bacteria</taxon>
        <taxon>Pseudomonadati</taxon>
        <taxon>Pseudomonadota</taxon>
        <taxon>Gammaproteobacteria</taxon>
        <taxon>Enterobacterales</taxon>
        <taxon>Morganellaceae</taxon>
        <taxon>Photorhabdus</taxon>
    </lineage>
</organism>
<gene>
    <name evidence="2" type="ORF">BA1DRAFT_02676</name>
</gene>
<evidence type="ECO:0000313" key="3">
    <source>
        <dbReference type="Proteomes" id="UP000023464"/>
    </source>
</evidence>
<proteinExistence type="predicted"/>
<keyword evidence="3" id="KW-1185">Reference proteome</keyword>
<accession>A0A022PJQ0</accession>
<dbReference type="InterPro" id="IPR013096">
    <property type="entry name" value="Cupin_2"/>
</dbReference>
<dbReference type="EMBL" id="JFGV01000039">
    <property type="protein sequence ID" value="EYU14745.1"/>
    <property type="molecule type" value="Genomic_DNA"/>
</dbReference>
<dbReference type="InterPro" id="IPR014710">
    <property type="entry name" value="RmlC-like_jellyroll"/>
</dbReference>
<feature type="domain" description="Cupin type-2" evidence="1">
    <location>
        <begin position="49"/>
        <end position="99"/>
    </location>
</feature>
<dbReference type="AlphaFoldDB" id="A0A022PJQ0"/>
<dbReference type="Pfam" id="PF07883">
    <property type="entry name" value="Cupin_2"/>
    <property type="match status" value="1"/>
</dbReference>
<dbReference type="InterPro" id="IPR011051">
    <property type="entry name" value="RmlC_Cupin_sf"/>
</dbReference>
<dbReference type="Proteomes" id="UP000023464">
    <property type="component" value="Unassembled WGS sequence"/>
</dbReference>
<evidence type="ECO:0000313" key="2">
    <source>
        <dbReference type="EMBL" id="EYU14745.1"/>
    </source>
</evidence>
<sequence>MSVVSNTNIPDDILHINESETATYLPSLPQPFAVLFERGQLSVELFSPVEVDTQTPHDRDEIYIVSSGHGVFRRGETYVNFSAGDFLFVPAYVDHRFESFSKDFRTWVIFFGPIGGNSIHNRGEDMASQ</sequence>
<dbReference type="SUPFAM" id="SSF51182">
    <property type="entry name" value="RmlC-like cupins"/>
    <property type="match status" value="1"/>
</dbReference>
<protein>
    <submittedName>
        <fullName evidence="2">Cupin domain-containing protein</fullName>
    </submittedName>
</protein>
<dbReference type="Gene3D" id="2.60.120.10">
    <property type="entry name" value="Jelly Rolls"/>
    <property type="match status" value="1"/>
</dbReference>
<comment type="caution">
    <text evidence="2">The sequence shown here is derived from an EMBL/GenBank/DDBJ whole genome shotgun (WGS) entry which is preliminary data.</text>
</comment>
<evidence type="ECO:0000259" key="1">
    <source>
        <dbReference type="Pfam" id="PF07883"/>
    </source>
</evidence>
<name>A0A022PJQ0_9GAMM</name>
<reference evidence="2 3" key="1">
    <citation type="submission" date="2014-03" db="EMBL/GenBank/DDBJ databases">
        <title>Draft Genome of Photorhabdus luminescens BA1, an Egyptian Isolate.</title>
        <authorList>
            <person name="Ghazal S."/>
            <person name="Hurst S.G.IV."/>
            <person name="Morris K."/>
            <person name="Thomas K."/>
            <person name="Tisa L.S."/>
        </authorList>
    </citation>
    <scope>NUCLEOTIDE SEQUENCE [LARGE SCALE GENOMIC DNA]</scope>
    <source>
        <strain evidence="2 3">BA1</strain>
    </source>
</reference>